<evidence type="ECO:0000256" key="6">
    <source>
        <dbReference type="ARBA" id="ARBA00023242"/>
    </source>
</evidence>
<evidence type="ECO:0000256" key="3">
    <source>
        <dbReference type="ARBA" id="ARBA00023015"/>
    </source>
</evidence>
<dbReference type="AlphaFoldDB" id="A0A6A4IYA9"/>
<dbReference type="GO" id="GO:0000981">
    <property type="term" value="F:DNA-binding transcription factor activity, RNA polymerase II-specific"/>
    <property type="evidence" value="ECO:0007669"/>
    <property type="project" value="TreeGrafter"/>
</dbReference>
<dbReference type="PANTHER" id="PTHR11988">
    <property type="entry name" value="THYROTROPH EMBRYONIC FACTOR RELATED"/>
    <property type="match status" value="1"/>
</dbReference>
<keyword evidence="3" id="KW-0805">Transcription regulation</keyword>
<feature type="compositionally biased region" description="Basic and acidic residues" evidence="7">
    <location>
        <begin position="42"/>
        <end position="56"/>
    </location>
</feature>
<keyword evidence="4" id="KW-0238">DNA-binding</keyword>
<dbReference type="Gene3D" id="1.20.5.170">
    <property type="match status" value="1"/>
</dbReference>
<dbReference type="SUPFAM" id="SSF57959">
    <property type="entry name" value="Leucine zipper domain"/>
    <property type="match status" value="1"/>
</dbReference>
<dbReference type="EMBL" id="WIXP02000010">
    <property type="protein sequence ID" value="KAF6204380.1"/>
    <property type="molecule type" value="Genomic_DNA"/>
</dbReference>
<evidence type="ECO:0000256" key="2">
    <source>
        <dbReference type="ARBA" id="ARBA00006079"/>
    </source>
</evidence>
<comment type="similarity">
    <text evidence="2">Belongs to the bZIP family. NFIL3 subfamily.</text>
</comment>
<dbReference type="SMART" id="SM00338">
    <property type="entry name" value="BRLZ"/>
    <property type="match status" value="1"/>
</dbReference>
<dbReference type="InterPro" id="IPR046347">
    <property type="entry name" value="bZIP_sf"/>
</dbReference>
<evidence type="ECO:0000256" key="5">
    <source>
        <dbReference type="ARBA" id="ARBA00023163"/>
    </source>
</evidence>
<proteinExistence type="inferred from homology"/>
<sequence length="258" mass="28580">MLGFQEPLDCRTACYGGVLDLRTSSVKVDSSANSGWSSDGAHSPRDRTSYSPHHDSCTVLTPPRDTSVSPPAMSPRVISSEMPHHMMDVGVVSPTLAITQRVLAAASAPQGTRPFKAYPKDPLALSSHNDAFLQFRQHMLNQVRGSKPSNPKKRPASPVSPNMCQQQQPQQQQPSSSGHESDDKDAAYWERRRKNNEAAKRSRDARRAKEDEIAIRAAFLEQENLRLKYQVAALTDETAKLRCMLYKSDQSLFASGNM</sequence>
<name>A0A6A4IYA9_APOLU</name>
<gene>
    <name evidence="8" type="ORF">GE061_002721</name>
</gene>
<feature type="region of interest" description="Disordered" evidence="7">
    <location>
        <begin position="29"/>
        <end position="74"/>
    </location>
</feature>
<keyword evidence="6" id="KW-0539">Nucleus</keyword>
<feature type="compositionally biased region" description="Low complexity" evidence="7">
    <location>
        <begin position="165"/>
        <end position="177"/>
    </location>
</feature>
<keyword evidence="5" id="KW-0804">Transcription</keyword>
<evidence type="ECO:0000256" key="1">
    <source>
        <dbReference type="ARBA" id="ARBA00004123"/>
    </source>
</evidence>
<comment type="subcellular location">
    <subcellularLocation>
        <location evidence="1">Nucleus</location>
    </subcellularLocation>
</comment>
<reference evidence="8" key="1">
    <citation type="journal article" date="2021" name="Mol. Ecol. Resour.">
        <title>Apolygus lucorum genome provides insights into omnivorousness and mesophyll feeding.</title>
        <authorList>
            <person name="Liu Y."/>
            <person name="Liu H."/>
            <person name="Wang H."/>
            <person name="Huang T."/>
            <person name="Liu B."/>
            <person name="Yang B."/>
            <person name="Yin L."/>
            <person name="Li B."/>
            <person name="Zhang Y."/>
            <person name="Zhang S."/>
            <person name="Jiang F."/>
            <person name="Zhang X."/>
            <person name="Ren Y."/>
            <person name="Wang B."/>
            <person name="Wang S."/>
            <person name="Lu Y."/>
            <person name="Wu K."/>
            <person name="Fan W."/>
            <person name="Wang G."/>
        </authorList>
    </citation>
    <scope>NUCLEOTIDE SEQUENCE</scope>
    <source>
        <strain evidence="8">12Hb</strain>
    </source>
</reference>
<feature type="region of interest" description="Disordered" evidence="7">
    <location>
        <begin position="142"/>
        <end position="184"/>
    </location>
</feature>
<dbReference type="Proteomes" id="UP000466442">
    <property type="component" value="Unassembled WGS sequence"/>
</dbReference>
<dbReference type="GO" id="GO:0005634">
    <property type="term" value="C:nucleus"/>
    <property type="evidence" value="ECO:0007669"/>
    <property type="project" value="UniProtKB-SubCell"/>
</dbReference>
<dbReference type="InterPro" id="IPR040223">
    <property type="entry name" value="PAR_bZIP"/>
</dbReference>
<dbReference type="OrthoDB" id="361013at2759"/>
<dbReference type="CDD" id="cd14695">
    <property type="entry name" value="bZIP_HLF"/>
    <property type="match status" value="1"/>
</dbReference>
<dbReference type="InterPro" id="IPR004827">
    <property type="entry name" value="bZIP"/>
</dbReference>
<organism evidence="8 9">
    <name type="scientific">Apolygus lucorum</name>
    <name type="common">Small green plant bug</name>
    <name type="synonym">Lygocoris lucorum</name>
    <dbReference type="NCBI Taxonomy" id="248454"/>
    <lineage>
        <taxon>Eukaryota</taxon>
        <taxon>Metazoa</taxon>
        <taxon>Ecdysozoa</taxon>
        <taxon>Arthropoda</taxon>
        <taxon>Hexapoda</taxon>
        <taxon>Insecta</taxon>
        <taxon>Pterygota</taxon>
        <taxon>Neoptera</taxon>
        <taxon>Paraneoptera</taxon>
        <taxon>Hemiptera</taxon>
        <taxon>Heteroptera</taxon>
        <taxon>Panheteroptera</taxon>
        <taxon>Cimicomorpha</taxon>
        <taxon>Miridae</taxon>
        <taxon>Mirini</taxon>
        <taxon>Apolygus</taxon>
    </lineage>
</organism>
<accession>A0A6A4IYA9</accession>
<evidence type="ECO:0000313" key="8">
    <source>
        <dbReference type="EMBL" id="KAF6204380.1"/>
    </source>
</evidence>
<dbReference type="FunFam" id="1.20.5.170:FF:000025">
    <property type="entry name" value="nuclear factor interleukin-3-regulated protein-like"/>
    <property type="match status" value="1"/>
</dbReference>
<evidence type="ECO:0000313" key="9">
    <source>
        <dbReference type="Proteomes" id="UP000466442"/>
    </source>
</evidence>
<dbReference type="PROSITE" id="PS50217">
    <property type="entry name" value="BZIP"/>
    <property type="match status" value="1"/>
</dbReference>
<evidence type="ECO:0000256" key="7">
    <source>
        <dbReference type="SAM" id="MobiDB-lite"/>
    </source>
</evidence>
<protein>
    <submittedName>
        <fullName evidence="8">Uncharacterized protein</fullName>
    </submittedName>
</protein>
<evidence type="ECO:0000256" key="4">
    <source>
        <dbReference type="ARBA" id="ARBA00023125"/>
    </source>
</evidence>
<dbReference type="PANTHER" id="PTHR11988:SF27">
    <property type="entry name" value="GH27708P"/>
    <property type="match status" value="1"/>
</dbReference>
<keyword evidence="9" id="KW-1185">Reference proteome</keyword>
<dbReference type="Pfam" id="PF07716">
    <property type="entry name" value="bZIP_2"/>
    <property type="match status" value="1"/>
</dbReference>
<comment type="caution">
    <text evidence="8">The sequence shown here is derived from an EMBL/GenBank/DDBJ whole genome shotgun (WGS) entry which is preliminary data.</text>
</comment>
<dbReference type="GO" id="GO:0000978">
    <property type="term" value="F:RNA polymerase II cis-regulatory region sequence-specific DNA binding"/>
    <property type="evidence" value="ECO:0007669"/>
    <property type="project" value="TreeGrafter"/>
</dbReference>